<name>A0AAE1BGV8_PETCI</name>
<dbReference type="GO" id="GO:0005737">
    <property type="term" value="C:cytoplasm"/>
    <property type="evidence" value="ECO:0007669"/>
    <property type="project" value="TreeGrafter"/>
</dbReference>
<evidence type="ECO:0000256" key="2">
    <source>
        <dbReference type="SAM" id="MobiDB-lite"/>
    </source>
</evidence>
<feature type="domain" description="PPM-type phosphatase" evidence="3">
    <location>
        <begin position="21"/>
        <end position="356"/>
    </location>
</feature>
<feature type="compositionally biased region" description="Polar residues" evidence="2">
    <location>
        <begin position="428"/>
        <end position="441"/>
    </location>
</feature>
<evidence type="ECO:0000313" key="5">
    <source>
        <dbReference type="Proteomes" id="UP001286313"/>
    </source>
</evidence>
<feature type="region of interest" description="Disordered" evidence="2">
    <location>
        <begin position="373"/>
        <end position="441"/>
    </location>
</feature>
<dbReference type="InterPro" id="IPR012336">
    <property type="entry name" value="Thioredoxin-like_fold"/>
</dbReference>
<dbReference type="AlphaFoldDB" id="A0AAE1BGV8"/>
<proteinExistence type="inferred from homology"/>
<dbReference type="Gene3D" id="3.40.30.10">
    <property type="entry name" value="Glutaredoxin"/>
    <property type="match status" value="1"/>
</dbReference>
<dbReference type="Pfam" id="PF17171">
    <property type="entry name" value="GST_C_6"/>
    <property type="match status" value="1"/>
</dbReference>
<sequence length="788" mass="89142">MTGLRNNDTWTDGLPICKLSGVGMSANQMYREDGTPCSEHEYEDRSIHFCLDRENSTFLYGVFDGHDGAKAAYFASQRMPAELSFEQLTGKTTEEEVKEVFREAFLAVENAFLESIDPKIAERTQLLDKIPDGMSQFEAAQNFPETFSRLQALDQEIRGGTTAVVALVYGGRLHVGNLGDSRALLCIKDKSGVLKVKQLTADHTTSSHDELQRLAALNLPTTKIHGAKFGNHELTRCIGNYFMKGGYKEFDILSSAASEPVIPEPHIRSIPIDESCSFLLLMSDGLYKSYQDATGSEQVNKEIAQMVVEQFVEQPTLTSIAQTVVDKVVRLHHDNYLTKRRNVTTRDDITLIIRNFNFQLRGALTPGAGVPLPGSVSPRLPPRPLLPLPLPQITGRQSQDEDDDQFDIHRGDDLMGPLPLHHHHHIDTNTTSTESSDLQNPSLTQFSLDEDGRIHPYVNFDLYYQAIDEAKYCSSNSNISSSLLLCTVRMALVAVSSWGPARLVGRGIKWLWNKNKPLAITAVVVVSAIKINSYITKKKRRNKWNNAGKDVVVLHMFQRGKYAPSVSPYVIKLEMYLRMSDIQYQIDYDEPLGPKGKSPWITLNGEDIADSQIIIEKLGAKFGKDFSNHLLPEQRALSHALRIMTDEHFVCVIAYWRYVEQRGRPLMNGMEFPFYVWFLLPRYLKTIKRTLWLQGIGRHSVPQIEEMGRQDIRALSVTLGEKPFMMGDQPSEVDCSAFGILAQVVWNSPNSPYLNMLHSEFPNLLKYCNRVKERFWPDWNKCLQPPQN</sequence>
<dbReference type="InterPro" id="IPR036282">
    <property type="entry name" value="Glutathione-S-Trfase_C_sf"/>
</dbReference>
<dbReference type="InterPro" id="IPR036249">
    <property type="entry name" value="Thioredoxin-like_sf"/>
</dbReference>
<feature type="compositionally biased region" description="Pro residues" evidence="2">
    <location>
        <begin position="379"/>
        <end position="390"/>
    </location>
</feature>
<dbReference type="PANTHER" id="PTHR12289">
    <property type="entry name" value="METAXIN RELATED"/>
    <property type="match status" value="1"/>
</dbReference>
<evidence type="ECO:0000313" key="4">
    <source>
        <dbReference type="EMBL" id="KAK3849917.1"/>
    </source>
</evidence>
<dbReference type="SMART" id="SM00332">
    <property type="entry name" value="PP2Cc"/>
    <property type="match status" value="1"/>
</dbReference>
<organism evidence="4 5">
    <name type="scientific">Petrolisthes cinctipes</name>
    <name type="common">Flat porcelain crab</name>
    <dbReference type="NCBI Taxonomy" id="88211"/>
    <lineage>
        <taxon>Eukaryota</taxon>
        <taxon>Metazoa</taxon>
        <taxon>Ecdysozoa</taxon>
        <taxon>Arthropoda</taxon>
        <taxon>Crustacea</taxon>
        <taxon>Multicrustacea</taxon>
        <taxon>Malacostraca</taxon>
        <taxon>Eumalacostraca</taxon>
        <taxon>Eucarida</taxon>
        <taxon>Decapoda</taxon>
        <taxon>Pleocyemata</taxon>
        <taxon>Anomura</taxon>
        <taxon>Galatheoidea</taxon>
        <taxon>Porcellanidae</taxon>
        <taxon>Petrolisthes</taxon>
    </lineage>
</organism>
<reference evidence="4" key="1">
    <citation type="submission" date="2023-10" db="EMBL/GenBank/DDBJ databases">
        <title>Genome assemblies of two species of porcelain crab, Petrolisthes cinctipes and Petrolisthes manimaculis (Anomura: Porcellanidae).</title>
        <authorList>
            <person name="Angst P."/>
        </authorList>
    </citation>
    <scope>NUCLEOTIDE SEQUENCE</scope>
    <source>
        <strain evidence="4">PB745_01</strain>
        <tissue evidence="4">Gill</tissue>
    </source>
</reference>
<gene>
    <name evidence="4" type="ORF">Pcinc_043346</name>
</gene>
<dbReference type="InterPro" id="IPR033468">
    <property type="entry name" value="Metaxin_GST"/>
</dbReference>
<dbReference type="EMBL" id="JAWQEG010008634">
    <property type="protein sequence ID" value="KAK3849917.1"/>
    <property type="molecule type" value="Genomic_DNA"/>
</dbReference>
<evidence type="ECO:0000256" key="1">
    <source>
        <dbReference type="ARBA" id="ARBA00006475"/>
    </source>
</evidence>
<accession>A0AAE1BGV8</accession>
<evidence type="ECO:0000259" key="3">
    <source>
        <dbReference type="PROSITE" id="PS51746"/>
    </source>
</evidence>
<dbReference type="CDD" id="cd03193">
    <property type="entry name" value="GST_C_Metaxin"/>
    <property type="match status" value="1"/>
</dbReference>
<dbReference type="Pfam" id="PF00481">
    <property type="entry name" value="PP2C"/>
    <property type="match status" value="1"/>
</dbReference>
<dbReference type="SUPFAM" id="SSF81606">
    <property type="entry name" value="PP2C-like"/>
    <property type="match status" value="1"/>
</dbReference>
<dbReference type="Gene3D" id="1.20.1050.10">
    <property type="match status" value="1"/>
</dbReference>
<keyword evidence="5" id="KW-1185">Reference proteome</keyword>
<dbReference type="SFLD" id="SFLDS00019">
    <property type="entry name" value="Glutathione_Transferase_(cytos"/>
    <property type="match status" value="1"/>
</dbReference>
<dbReference type="PROSITE" id="PS51746">
    <property type="entry name" value="PPM_2"/>
    <property type="match status" value="1"/>
</dbReference>
<dbReference type="SFLD" id="SFLDG01200">
    <property type="entry name" value="SUF1.1"/>
    <property type="match status" value="1"/>
</dbReference>
<comment type="caution">
    <text evidence="4">The sequence shown here is derived from an EMBL/GenBank/DDBJ whole genome shotgun (WGS) entry which is preliminary data.</text>
</comment>
<dbReference type="SUPFAM" id="SSF47616">
    <property type="entry name" value="GST C-terminal domain-like"/>
    <property type="match status" value="1"/>
</dbReference>
<dbReference type="SUPFAM" id="SSF52833">
    <property type="entry name" value="Thioredoxin-like"/>
    <property type="match status" value="1"/>
</dbReference>
<dbReference type="Gene3D" id="3.60.40.10">
    <property type="entry name" value="PPM-type phosphatase domain"/>
    <property type="match status" value="1"/>
</dbReference>
<dbReference type="InterPro" id="IPR040079">
    <property type="entry name" value="Glutathione_S-Trfase"/>
</dbReference>
<dbReference type="InterPro" id="IPR036457">
    <property type="entry name" value="PPM-type-like_dom_sf"/>
</dbReference>
<dbReference type="PANTHER" id="PTHR12289:SF41">
    <property type="entry name" value="FAILED AXON CONNECTIONS-RELATED"/>
    <property type="match status" value="1"/>
</dbReference>
<dbReference type="Proteomes" id="UP001286313">
    <property type="component" value="Unassembled WGS sequence"/>
</dbReference>
<comment type="similarity">
    <text evidence="1">Belongs to the FAX family.</text>
</comment>
<dbReference type="InterPro" id="IPR026928">
    <property type="entry name" value="FAX/IsoI-like"/>
</dbReference>
<dbReference type="InterPro" id="IPR001932">
    <property type="entry name" value="PPM-type_phosphatase-like_dom"/>
</dbReference>
<dbReference type="Pfam" id="PF17172">
    <property type="entry name" value="GST_N_4"/>
    <property type="match status" value="1"/>
</dbReference>
<dbReference type="CDD" id="cd00143">
    <property type="entry name" value="PP2Cc"/>
    <property type="match status" value="1"/>
</dbReference>
<dbReference type="SFLD" id="SFLDG01180">
    <property type="entry name" value="SUF1"/>
    <property type="match status" value="1"/>
</dbReference>
<dbReference type="InterPro" id="IPR050931">
    <property type="entry name" value="Mito_Protein_Transport_Metaxin"/>
</dbReference>
<protein>
    <recommendedName>
        <fullName evidence="3">PPM-type phosphatase domain-containing protein</fullName>
    </recommendedName>
</protein>